<dbReference type="EMBL" id="JAVRRT010000017">
    <property type="protein sequence ID" value="KAK5165145.1"/>
    <property type="molecule type" value="Genomic_DNA"/>
</dbReference>
<evidence type="ECO:0000313" key="4">
    <source>
        <dbReference type="Proteomes" id="UP001337655"/>
    </source>
</evidence>
<gene>
    <name evidence="3" type="ORF">LTR77_009243</name>
</gene>
<sequence>MDYQAQLQALAAEVVAANAERREALQSTAKAWSDHNEAEAKVTGLTAEVRQLKAEIRRLNPKGLFSTTQTHASHPERSSSESEEGVLGLESRKRRRSVSADSTTDELYDSTPPRHMGIGSPGDKRSRLSTTGGGSSTQDSIPSNLTSRNRSRIPVVTIGVYVFSEQGEVTVTPLDASIVPQTVVTAVYDLISYIKHPENIQESHKGGCRRQKLLNRETTWYYFKDSERSVHEVACGNCTYRQQPCSRASGQIYDIILAPQAEKFRSSVKPSSSEHFVSPTQLGAPAILQSFGSPKSKERWYTWDERPARKLHDFWY</sequence>
<dbReference type="Proteomes" id="UP001337655">
    <property type="component" value="Unassembled WGS sequence"/>
</dbReference>
<keyword evidence="1" id="KW-0175">Coiled coil</keyword>
<feature type="compositionally biased region" description="Polar residues" evidence="2">
    <location>
        <begin position="138"/>
        <end position="148"/>
    </location>
</feature>
<reference evidence="3 4" key="1">
    <citation type="submission" date="2023-08" db="EMBL/GenBank/DDBJ databases">
        <title>Black Yeasts Isolated from many extreme environments.</title>
        <authorList>
            <person name="Coleine C."/>
            <person name="Stajich J.E."/>
            <person name="Selbmann L."/>
        </authorList>
    </citation>
    <scope>NUCLEOTIDE SEQUENCE [LARGE SCALE GENOMIC DNA]</scope>
    <source>
        <strain evidence="3 4">CCFEE 5935</strain>
    </source>
</reference>
<accession>A0AAV9NZ48</accession>
<dbReference type="RefSeq" id="XP_064655288.1">
    <property type="nucleotide sequence ID" value="XM_064806471.1"/>
</dbReference>
<keyword evidence="4" id="KW-1185">Reference proteome</keyword>
<comment type="caution">
    <text evidence="3">The sequence shown here is derived from an EMBL/GenBank/DDBJ whole genome shotgun (WGS) entry which is preliminary data.</text>
</comment>
<evidence type="ECO:0000313" key="3">
    <source>
        <dbReference type="EMBL" id="KAK5165145.1"/>
    </source>
</evidence>
<proteinExistence type="predicted"/>
<evidence type="ECO:0000256" key="1">
    <source>
        <dbReference type="SAM" id="Coils"/>
    </source>
</evidence>
<protein>
    <submittedName>
        <fullName evidence="3">Uncharacterized protein</fullName>
    </submittedName>
</protein>
<dbReference type="AlphaFoldDB" id="A0AAV9NZ48"/>
<organism evidence="3 4">
    <name type="scientific">Saxophila tyrrhenica</name>
    <dbReference type="NCBI Taxonomy" id="1690608"/>
    <lineage>
        <taxon>Eukaryota</taxon>
        <taxon>Fungi</taxon>
        <taxon>Dikarya</taxon>
        <taxon>Ascomycota</taxon>
        <taxon>Pezizomycotina</taxon>
        <taxon>Dothideomycetes</taxon>
        <taxon>Dothideomycetidae</taxon>
        <taxon>Mycosphaerellales</taxon>
        <taxon>Extremaceae</taxon>
        <taxon>Saxophila</taxon>
    </lineage>
</organism>
<name>A0AAV9NZ48_9PEZI</name>
<feature type="region of interest" description="Disordered" evidence="2">
    <location>
        <begin position="60"/>
        <end position="148"/>
    </location>
</feature>
<feature type="coiled-coil region" evidence="1">
    <location>
        <begin position="7"/>
        <end position="55"/>
    </location>
</feature>
<dbReference type="GeneID" id="89930575"/>
<evidence type="ECO:0000256" key="2">
    <source>
        <dbReference type="SAM" id="MobiDB-lite"/>
    </source>
</evidence>